<comment type="caution">
    <text evidence="1">The sequence shown here is derived from an EMBL/GenBank/DDBJ whole genome shotgun (WGS) entry which is preliminary data.</text>
</comment>
<dbReference type="RefSeq" id="WP_148990001.1">
    <property type="nucleotide sequence ID" value="NZ_VTEV01000011.1"/>
</dbReference>
<evidence type="ECO:0000313" key="1">
    <source>
        <dbReference type="EMBL" id="TYS62603.1"/>
    </source>
</evidence>
<dbReference type="Gene3D" id="3.30.460.40">
    <property type="match status" value="1"/>
</dbReference>
<sequence length="207" mass="24704">MIENEEVWKPLSITEIQNIFSRIPVQWWIAGGWALDIYLQKITRAHDDIDIVMLRPDHLILQRHLGRDWEMFIAYKGQLIPWNKNQLLDSHFDNMWVKNKDESTWAFQIMLLDTEEKDWIYKRDNSIRMPIEDIGLESLSGIPFLKPEIQLLYKGGSSFIREKDIIDLRNILPKLNTSNRDWLKESLNIQYPQGHKWIELIDSYAKV</sequence>
<dbReference type="InterPro" id="IPR019646">
    <property type="entry name" value="Aminoglyc_AdlTrfase"/>
</dbReference>
<name>A0A5D4SH87_9BACI</name>
<evidence type="ECO:0008006" key="3">
    <source>
        <dbReference type="Google" id="ProtNLM"/>
    </source>
</evidence>
<reference evidence="1 2" key="1">
    <citation type="submission" date="2019-08" db="EMBL/GenBank/DDBJ databases">
        <title>Bacillus genomes from the desert of Cuatro Cienegas, Coahuila.</title>
        <authorList>
            <person name="Olmedo-Alvarez G."/>
        </authorList>
    </citation>
    <scope>NUCLEOTIDE SEQUENCE [LARGE SCALE GENOMIC DNA]</scope>
    <source>
        <strain evidence="1 2">CH28_1T</strain>
    </source>
</reference>
<evidence type="ECO:0000313" key="2">
    <source>
        <dbReference type="Proteomes" id="UP000322524"/>
    </source>
</evidence>
<dbReference type="EMBL" id="VTEV01000011">
    <property type="protein sequence ID" value="TYS62603.1"/>
    <property type="molecule type" value="Genomic_DNA"/>
</dbReference>
<organism evidence="1 2">
    <name type="scientific">Sutcliffiella horikoshii</name>
    <dbReference type="NCBI Taxonomy" id="79883"/>
    <lineage>
        <taxon>Bacteria</taxon>
        <taxon>Bacillati</taxon>
        <taxon>Bacillota</taxon>
        <taxon>Bacilli</taxon>
        <taxon>Bacillales</taxon>
        <taxon>Bacillaceae</taxon>
        <taxon>Sutcliffiella</taxon>
    </lineage>
</organism>
<protein>
    <recommendedName>
        <fullName evidence="3">Aminoglycoside-2''-adenylyltransferase</fullName>
    </recommendedName>
</protein>
<dbReference type="InterPro" id="IPR043519">
    <property type="entry name" value="NT_sf"/>
</dbReference>
<accession>A0A5D4SH87</accession>
<dbReference type="AlphaFoldDB" id="A0A5D4SH87"/>
<dbReference type="OrthoDB" id="9800567at2"/>
<dbReference type="SUPFAM" id="SSF81301">
    <property type="entry name" value="Nucleotidyltransferase"/>
    <property type="match status" value="1"/>
</dbReference>
<proteinExistence type="predicted"/>
<dbReference type="Proteomes" id="UP000322524">
    <property type="component" value="Unassembled WGS sequence"/>
</dbReference>
<gene>
    <name evidence="1" type="ORF">FZC76_20425</name>
</gene>
<dbReference type="Pfam" id="PF10706">
    <property type="entry name" value="Aminoglyc_resit"/>
    <property type="match status" value="1"/>
</dbReference>